<gene>
    <name evidence="1" type="ORF">RV045_09830</name>
</gene>
<accession>A0ACC6P3E3</accession>
<evidence type="ECO:0000313" key="2">
    <source>
        <dbReference type="Proteomes" id="UP001364695"/>
    </source>
</evidence>
<evidence type="ECO:0000313" key="1">
    <source>
        <dbReference type="EMBL" id="MEJ7138719.1"/>
    </source>
</evidence>
<sequence>MMVPHKPPPSSWREPLRREWHFSWPFAVFTLLMLLTSLGGLYLLSAGRSVAALEGHWSAESKTAVVRLLDYNTRGQESTWVNFRRTMVALGGASRVLPSLQQTPADAVGARRHLLNFGLPQHEIAPVLFFMQHLGWLPGVQPVLDQWQEASSAVRRLEPLGDAVRAEISAGGRDTALRRELADRIMMLDSRLDGLSDDLSQALQTLVSGIADTVFWTIVIQFVLLVSLGGIMAQRLIFGVVNGAREVRRQEERWRFAIEGANDALWEIDLETQQIRLSRRWYTQLGYEEPVQDFTLRPRAEVTAMIHPEDRERVRRRQAQLLSGQERMVEYRYRHLDQRGRYVWLQARVQSIEFDPQERPVYLLGVHTHVHERHLMEEKMRHMAWVDPLTGLPNRAGFQRSLRLALDNPISRQELAGMTLLPGGDDDSVQVEGECAVVVLNLDGFKDVNEEHGRRTGDAVLRSVAVLLENALQPEELLARTAGDGFSLLLRLDAATLPPGDSARAALDRRVQRLLWQVARPFEIDELPIVVQASAGSALYPADGADAEVLQAHAEMALLLAKAQARGHHRAYDARIEQRARERRVLGADLRLALDRHEFYLVYQPIVHQRTQRVDKAEVLLRWKHPQRGLVSPAEFIPVAEETGLILPIGEWILQQVDRDLHRLRAALGDAFQVSVNKSPRQFLHDAALQQPRESGLLKEHQGHNLCVEITESMLMEASAAVKDKFMQLRDLGIQVSLDDFGTGYSSLAYLKVFDIDFIKIDRSFVKNLSVGSSDQALCEAMVVMAHKLGMKVIAEGVETAVQRDVLDGAGCDYIQGYLYSPPKPLDEFLQWAARHAGQDDAGVARRPVSSDVG</sequence>
<keyword evidence="2" id="KW-1185">Reference proteome</keyword>
<reference evidence="1" key="1">
    <citation type="submission" date="2023-10" db="EMBL/GenBank/DDBJ databases">
        <title>Amphibacter perezi, gen. nov., sp. nov. a novel taxa of the family Comamonadaceae, class Betaproteobacteria isolated from the skin microbiota of Pelophylax perezi from different populations.</title>
        <authorList>
            <person name="Costa S."/>
            <person name="Proenca D.N."/>
            <person name="Lopes I."/>
            <person name="Morais P.V."/>
        </authorList>
    </citation>
    <scope>NUCLEOTIDE SEQUENCE</scope>
    <source>
        <strain evidence="1">SL12-8</strain>
    </source>
</reference>
<dbReference type="EMBL" id="JAWDIE010000014">
    <property type="protein sequence ID" value="MEJ7138719.1"/>
    <property type="molecule type" value="Genomic_DNA"/>
</dbReference>
<comment type="caution">
    <text evidence="1">The sequence shown here is derived from an EMBL/GenBank/DDBJ whole genome shotgun (WGS) entry which is preliminary data.</text>
</comment>
<organism evidence="1 2">
    <name type="scientific">Amphibiibacter pelophylacis</name>
    <dbReference type="NCBI Taxonomy" id="1799477"/>
    <lineage>
        <taxon>Bacteria</taxon>
        <taxon>Pseudomonadati</taxon>
        <taxon>Pseudomonadota</taxon>
        <taxon>Betaproteobacteria</taxon>
        <taxon>Burkholderiales</taxon>
        <taxon>Sphaerotilaceae</taxon>
        <taxon>Amphibiibacter</taxon>
    </lineage>
</organism>
<name>A0ACC6P3E3_9BURK</name>
<dbReference type="Proteomes" id="UP001364695">
    <property type="component" value="Unassembled WGS sequence"/>
</dbReference>
<protein>
    <submittedName>
        <fullName evidence="1">EAL domain-containing protein</fullName>
    </submittedName>
</protein>
<proteinExistence type="predicted"/>